<dbReference type="Proteomes" id="UP000738826">
    <property type="component" value="Unassembled WGS sequence"/>
</dbReference>
<name>A0A8J7Z193_9ARCH</name>
<dbReference type="InterPro" id="IPR007345">
    <property type="entry name" value="Polysacch_pyruvyl_Trfase"/>
</dbReference>
<evidence type="ECO:0000313" key="3">
    <source>
        <dbReference type="EMBL" id="NCN65262.1"/>
    </source>
</evidence>
<organism evidence="3 5">
    <name type="scientific">Candidatus Altarchaeum hamiconexum</name>
    <dbReference type="NCBI Taxonomy" id="1803513"/>
    <lineage>
        <taxon>Archaea</taxon>
        <taxon>Candidatus Altarchaeota</taxon>
        <taxon>Candidatus Altiarchaeia</taxon>
        <taxon>Candidatus Altarchaeales</taxon>
        <taxon>Candidatus Altarchaeaceae</taxon>
        <taxon>Candidatus Altarchaeum</taxon>
    </lineage>
</organism>
<evidence type="ECO:0000256" key="1">
    <source>
        <dbReference type="SAM" id="Phobius"/>
    </source>
</evidence>
<accession>A0A8J7Z193</accession>
<dbReference type="EMBL" id="JAACQH010000143">
    <property type="protein sequence ID" value="NCS91983.1"/>
    <property type="molecule type" value="Genomic_DNA"/>
</dbReference>
<proteinExistence type="predicted"/>
<evidence type="ECO:0000259" key="2">
    <source>
        <dbReference type="Pfam" id="PF04230"/>
    </source>
</evidence>
<feature type="transmembrane region" description="Helical" evidence="1">
    <location>
        <begin position="75"/>
        <end position="94"/>
    </location>
</feature>
<dbReference type="AlphaFoldDB" id="A0A8J7Z193"/>
<keyword evidence="1" id="KW-0472">Membrane</keyword>
<dbReference type="Pfam" id="PF04230">
    <property type="entry name" value="PS_pyruv_trans"/>
    <property type="match status" value="1"/>
</dbReference>
<dbReference type="EMBL" id="JAACVF010000109">
    <property type="protein sequence ID" value="NCN65262.1"/>
    <property type="molecule type" value="Genomic_DNA"/>
</dbReference>
<feature type="domain" description="Polysaccharide pyruvyl transferase" evidence="2">
    <location>
        <begin position="7"/>
        <end position="359"/>
    </location>
</feature>
<dbReference type="PANTHER" id="PTHR36836:SF1">
    <property type="entry name" value="COLANIC ACID BIOSYNTHESIS PROTEIN WCAK"/>
    <property type="match status" value="1"/>
</dbReference>
<keyword evidence="1" id="KW-1133">Transmembrane helix</keyword>
<reference evidence="3" key="1">
    <citation type="submission" date="2019-11" db="EMBL/GenBank/DDBJ databases">
        <title>Lipid analysis of CO2-rich subsurface aquifers suggests an autotrophy-based deep biosphere with lysolipids enriched in CPR bacteria.</title>
        <authorList>
            <person name="Probst A.J."/>
            <person name="Elling F.J."/>
            <person name="Castelle C.J."/>
            <person name="Zhu Q."/>
            <person name="Elvert M."/>
            <person name="Birarda G."/>
            <person name="Holman H.-Y."/>
            <person name="Lane K.R."/>
            <person name="Ladd B."/>
            <person name="Ryan M.C."/>
            <person name="Woyke T."/>
            <person name="Hinrichs K.-U."/>
            <person name="Banfield J.F."/>
        </authorList>
    </citation>
    <scope>NUCLEOTIDE SEQUENCE</scope>
    <source>
        <strain evidence="3">CG_2015-01_33_1645</strain>
        <strain evidence="4">CG_2015-04_33_537</strain>
    </source>
</reference>
<keyword evidence="3" id="KW-0808">Transferase</keyword>
<protein>
    <submittedName>
        <fullName evidence="3">Polysaccharide pyruvyl transferase family protein</fullName>
    </submittedName>
</protein>
<keyword evidence="1" id="KW-0812">Transmembrane</keyword>
<evidence type="ECO:0000313" key="5">
    <source>
        <dbReference type="Proteomes" id="UP000768163"/>
    </source>
</evidence>
<comment type="caution">
    <text evidence="3">The sequence shown here is derived from an EMBL/GenBank/DDBJ whole genome shotgun (WGS) entry which is preliminary data.</text>
</comment>
<feature type="non-terminal residue" evidence="3">
    <location>
        <position position="1"/>
    </location>
</feature>
<evidence type="ECO:0000313" key="4">
    <source>
        <dbReference type="EMBL" id="NCS91983.1"/>
    </source>
</evidence>
<sequence length="435" mass="49843">GPWKDKGEAAMLISMVKEIRNKIPGVDITASLFTYSPQDVNRYGMYGIKVVPGPFYLQFIEPNLQFLKFRAFKKVAKLFIFIFSVIKNMLWALIHRYTKLDVKFLSIWHRETIIEYRDADCVVFCGGQNITDNPIHFTNLLLIIFGKILGKYSMIYANSFLGSFNTIYGQIFVKTVLNKVDLITTREETSKRILEHLGVTCPIFVTADAAFTLSAISIKDAMKLIKHDAVVTGNEIMIGITVISPAYTSKKSNAEKDEILKKYLDIMAESIDYLIEKFRAQIIFFPQVSIPIFKDDIPVSMDVFDKIKNKSNVRVLTNEYTPEEMKGMYGCMDFLIGTRFHSCILSLSMNVPVIAIEYEGHKARGIMALLGLEDYVCDIDTLTTSELTHKIDEIWINKENIKKTLEKNIPIMQEKSKDNVRLLLEYLAKYKHKHA</sequence>
<dbReference type="Proteomes" id="UP000768163">
    <property type="component" value="Unassembled WGS sequence"/>
</dbReference>
<dbReference type="GO" id="GO:0016740">
    <property type="term" value="F:transferase activity"/>
    <property type="evidence" value="ECO:0007669"/>
    <property type="project" value="UniProtKB-KW"/>
</dbReference>
<dbReference type="PANTHER" id="PTHR36836">
    <property type="entry name" value="COLANIC ACID BIOSYNTHESIS PROTEIN WCAK"/>
    <property type="match status" value="1"/>
</dbReference>
<gene>
    <name evidence="4" type="ORF">GW779_06275</name>
    <name evidence="3" type="ORF">GW910_04265</name>
</gene>